<protein>
    <recommendedName>
        <fullName evidence="4">Holin</fullName>
    </recommendedName>
</protein>
<dbReference type="InterPro" id="IPR020109">
    <property type="entry name" value="Holin_r1t"/>
</dbReference>
<name>A0ABT9THB0_PAENI</name>
<gene>
    <name evidence="2" type="ORF">J2T10_000055</name>
</gene>
<dbReference type="RefSeq" id="WP_306876521.1">
    <property type="nucleotide sequence ID" value="NZ_JAUSSW010000001.1"/>
</dbReference>
<comment type="caution">
    <text evidence="2">The sequence shown here is derived from an EMBL/GenBank/DDBJ whole genome shotgun (WGS) entry which is preliminary data.</text>
</comment>
<dbReference type="Pfam" id="PF16945">
    <property type="entry name" value="Phage_r1t_holin"/>
    <property type="match status" value="1"/>
</dbReference>
<keyword evidence="3" id="KW-1185">Reference proteome</keyword>
<dbReference type="Proteomes" id="UP001244563">
    <property type="component" value="Unassembled WGS sequence"/>
</dbReference>
<feature type="region of interest" description="Disordered" evidence="1">
    <location>
        <begin position="60"/>
        <end position="84"/>
    </location>
</feature>
<organism evidence="2 3">
    <name type="scientific">Paenarthrobacter nicotinovorans</name>
    <name type="common">Arthrobacter nicotinovorans</name>
    <dbReference type="NCBI Taxonomy" id="29320"/>
    <lineage>
        <taxon>Bacteria</taxon>
        <taxon>Bacillati</taxon>
        <taxon>Actinomycetota</taxon>
        <taxon>Actinomycetes</taxon>
        <taxon>Micrococcales</taxon>
        <taxon>Micrococcaceae</taxon>
        <taxon>Paenarthrobacter</taxon>
    </lineage>
</organism>
<proteinExistence type="predicted"/>
<accession>A0ABT9THB0</accession>
<evidence type="ECO:0000313" key="3">
    <source>
        <dbReference type="Proteomes" id="UP001244563"/>
    </source>
</evidence>
<sequence length="84" mass="8738">MLTLDFWLAAGERAVKTFAQVLLGFMTTGAIGITNLPWNEMLSVAATASLASVLTSIVSGVRDGNPSATNAETTPSTKGKHEAE</sequence>
<evidence type="ECO:0000313" key="2">
    <source>
        <dbReference type="EMBL" id="MDQ0100436.1"/>
    </source>
</evidence>
<feature type="compositionally biased region" description="Polar residues" evidence="1">
    <location>
        <begin position="66"/>
        <end position="77"/>
    </location>
</feature>
<evidence type="ECO:0008006" key="4">
    <source>
        <dbReference type="Google" id="ProtNLM"/>
    </source>
</evidence>
<reference evidence="2 3" key="1">
    <citation type="submission" date="2023-07" db="EMBL/GenBank/DDBJ databases">
        <title>Sorghum-associated microbial communities from plants grown in Nebraska, USA.</title>
        <authorList>
            <person name="Schachtman D."/>
        </authorList>
    </citation>
    <scope>NUCLEOTIDE SEQUENCE [LARGE SCALE GENOMIC DNA]</scope>
    <source>
        <strain evidence="2 3">CC523</strain>
    </source>
</reference>
<evidence type="ECO:0000256" key="1">
    <source>
        <dbReference type="SAM" id="MobiDB-lite"/>
    </source>
</evidence>
<dbReference type="EMBL" id="JAUSSW010000001">
    <property type="protein sequence ID" value="MDQ0100436.1"/>
    <property type="molecule type" value="Genomic_DNA"/>
</dbReference>